<feature type="transmembrane region" description="Helical" evidence="1">
    <location>
        <begin position="50"/>
        <end position="72"/>
    </location>
</feature>
<name>A0A7W9PLS7_9NOCA</name>
<accession>A0A7W9PLS7</accession>
<sequence length="176" mass="19503">MRQGRILAGPAAMLWVLVCGAAAVLFVAGVAWAGLWLGRRIFGDGVGATLMLPVSLVVAMLLWTQVVLGLIWRVRRAALRRSGSVTTGTVAESSYRRLNRVNGFDQHRVRIEVTFVHPATGVDVRQHKDYVYSEFFRARATELRDRIPAGTTVPMLVHGHSAAFDIPERPAWADIW</sequence>
<gene>
    <name evidence="2" type="ORF">BJY24_007414</name>
</gene>
<proteinExistence type="predicted"/>
<dbReference type="RefSeq" id="WP_051163360.1">
    <property type="nucleotide sequence ID" value="NZ_JACHIT010000002.1"/>
</dbReference>
<keyword evidence="1" id="KW-0472">Membrane</keyword>
<keyword evidence="1" id="KW-0812">Transmembrane</keyword>
<dbReference type="AlphaFoldDB" id="A0A7W9PLS7"/>
<dbReference type="EMBL" id="JACHIT010000002">
    <property type="protein sequence ID" value="MBB5918502.1"/>
    <property type="molecule type" value="Genomic_DNA"/>
</dbReference>
<reference evidence="2 3" key="1">
    <citation type="submission" date="2020-08" db="EMBL/GenBank/DDBJ databases">
        <title>Sequencing the genomes of 1000 actinobacteria strains.</title>
        <authorList>
            <person name="Klenk H.-P."/>
        </authorList>
    </citation>
    <scope>NUCLEOTIDE SEQUENCE [LARGE SCALE GENOMIC DNA]</scope>
    <source>
        <strain evidence="2 3">DSM 43582</strain>
    </source>
</reference>
<keyword evidence="1" id="KW-1133">Transmembrane helix</keyword>
<evidence type="ECO:0000313" key="3">
    <source>
        <dbReference type="Proteomes" id="UP000540412"/>
    </source>
</evidence>
<dbReference type="Proteomes" id="UP000540412">
    <property type="component" value="Unassembled WGS sequence"/>
</dbReference>
<evidence type="ECO:0000313" key="2">
    <source>
        <dbReference type="EMBL" id="MBB5918502.1"/>
    </source>
</evidence>
<protein>
    <submittedName>
        <fullName evidence="2">Uncharacterized protein</fullName>
    </submittedName>
</protein>
<keyword evidence="3" id="KW-1185">Reference proteome</keyword>
<feature type="transmembrane region" description="Helical" evidence="1">
    <location>
        <begin position="12"/>
        <end position="38"/>
    </location>
</feature>
<organism evidence="2 3">
    <name type="scientific">Nocardia transvalensis</name>
    <dbReference type="NCBI Taxonomy" id="37333"/>
    <lineage>
        <taxon>Bacteria</taxon>
        <taxon>Bacillati</taxon>
        <taxon>Actinomycetota</taxon>
        <taxon>Actinomycetes</taxon>
        <taxon>Mycobacteriales</taxon>
        <taxon>Nocardiaceae</taxon>
        <taxon>Nocardia</taxon>
    </lineage>
</organism>
<comment type="caution">
    <text evidence="2">The sequence shown here is derived from an EMBL/GenBank/DDBJ whole genome shotgun (WGS) entry which is preliminary data.</text>
</comment>
<evidence type="ECO:0000256" key="1">
    <source>
        <dbReference type="SAM" id="Phobius"/>
    </source>
</evidence>